<proteinExistence type="predicted"/>
<name>A0A2K8T0P4_9NOSO</name>
<dbReference type="EMBL" id="CP024785">
    <property type="protein sequence ID" value="AUB41267.1"/>
    <property type="molecule type" value="Genomic_DNA"/>
</dbReference>
<evidence type="ECO:0000313" key="2">
    <source>
        <dbReference type="Proteomes" id="UP000232003"/>
    </source>
</evidence>
<keyword evidence="2" id="KW-1185">Reference proteome</keyword>
<protein>
    <submittedName>
        <fullName evidence="1">Uncharacterized protein</fullName>
    </submittedName>
</protein>
<accession>A0A2K8T0P4</accession>
<dbReference type="KEGG" id="nfl:COO91_07315"/>
<gene>
    <name evidence="1" type="ORF">COO91_07315</name>
</gene>
<evidence type="ECO:0000313" key="1">
    <source>
        <dbReference type="EMBL" id="AUB41267.1"/>
    </source>
</evidence>
<reference evidence="1 2" key="1">
    <citation type="submission" date="2017-11" db="EMBL/GenBank/DDBJ databases">
        <title>Complete genome of a free-living desiccation-tolerant cyanobacterium and its photosynthetic adaptation to extreme terrestrial habitat.</title>
        <authorList>
            <person name="Shang J."/>
        </authorList>
    </citation>
    <scope>NUCLEOTIDE SEQUENCE [LARGE SCALE GENOMIC DNA]</scope>
    <source>
        <strain evidence="1 2">CCNUN1</strain>
    </source>
</reference>
<dbReference type="Proteomes" id="UP000232003">
    <property type="component" value="Chromosome"/>
</dbReference>
<organism evidence="1 2">
    <name type="scientific">Nostoc flagelliforme CCNUN1</name>
    <dbReference type="NCBI Taxonomy" id="2038116"/>
    <lineage>
        <taxon>Bacteria</taxon>
        <taxon>Bacillati</taxon>
        <taxon>Cyanobacteriota</taxon>
        <taxon>Cyanophyceae</taxon>
        <taxon>Nostocales</taxon>
        <taxon>Nostocaceae</taxon>
        <taxon>Nostoc</taxon>
    </lineage>
</organism>
<dbReference type="AlphaFoldDB" id="A0A2K8T0P4"/>
<sequence>MLVDPSILTVVPLGTELGGEKVELPAEGVLTGGVTLPGLTTKNQ</sequence>